<evidence type="ECO:0000256" key="3">
    <source>
        <dbReference type="ARBA" id="ARBA00022614"/>
    </source>
</evidence>
<dbReference type="PRINTS" id="PR00373">
    <property type="entry name" value="GLYCHORMONER"/>
</dbReference>
<dbReference type="InterPro" id="IPR000276">
    <property type="entry name" value="GPCR_Rhodpsn"/>
</dbReference>
<keyword evidence="9" id="KW-1015">Disulfide bond</keyword>
<keyword evidence="3" id="KW-0433">Leucine-rich repeat</keyword>
<name>A0A9N9QMW8_9CUCU</name>
<evidence type="ECO:0000259" key="13">
    <source>
        <dbReference type="Pfam" id="PF14291"/>
    </source>
</evidence>
<keyword evidence="2" id="KW-1003">Cell membrane</keyword>
<feature type="transmembrane region" description="Helical" evidence="12">
    <location>
        <begin position="190"/>
        <end position="211"/>
    </location>
</feature>
<evidence type="ECO:0000313" key="14">
    <source>
        <dbReference type="EMBL" id="CAG9765677.1"/>
    </source>
</evidence>
<keyword evidence="7" id="KW-0297">G-protein coupled receptor</keyword>
<feature type="transmembrane region" description="Helical" evidence="12">
    <location>
        <begin position="148"/>
        <end position="170"/>
    </location>
</feature>
<feature type="transmembrane region" description="Helical" evidence="12">
    <location>
        <begin position="241"/>
        <end position="263"/>
    </location>
</feature>
<sequence>MDFMEVQCSPEPDAFNPCEDLMGNWGLRIPVWIIAHSAVIGNLFVLIVIGTSHFRLTVSKFLMCNLAVADLCIGVHLLLLAGIDAHSIGAYFNSAIDWQEGYGCNVAGFLTTFGNVLSVYTLAVITLERWCTITWAAHLNKRLKLRTTVKIMLGGWFSALFMAFLPLRGISSYSRTSICLPLEFKNNFDAIYLSTLLTINCSAFTVICVCYGSMYKTIRSGAKAGIANSVRNDQTVAKKMALLVFTDFACLSPIAFFGITALLGYPLITVTQTKILLVFIYPLNSCANPCLYAILTQQYRKDFFILMGRMGMCKEHAYSSRGAIRGKPLPYTAQFKRPHGVVRSISKSSNTRNSLITNVSNVNVEIPMTNSGRGHDETSTSDNPGIFRGLINFTAELDKTLAEHLRDSTVFKGISKEIQNDILDCMLEVCHETILEEIRKTSYNISIIADETTDVSAKSQMVVIFRYIQNGDPVERLWTYLEPSNLTAESLTADILSVLDPIFENSKEKLIAQSYDGAAVMSGRNTGVQAQVKEKYNFAHFVHCYAHQLNLIMSKAASESPQVRLFFWKSSRITFIF</sequence>
<evidence type="ECO:0000256" key="12">
    <source>
        <dbReference type="SAM" id="Phobius"/>
    </source>
</evidence>
<dbReference type="GO" id="GO:0005886">
    <property type="term" value="C:plasma membrane"/>
    <property type="evidence" value="ECO:0007669"/>
    <property type="project" value="UniProtKB-SubCell"/>
</dbReference>
<dbReference type="GO" id="GO:0009755">
    <property type="term" value="P:hormone-mediated signaling pathway"/>
    <property type="evidence" value="ECO:0007669"/>
    <property type="project" value="TreeGrafter"/>
</dbReference>
<organism evidence="14 15">
    <name type="scientific">Ceutorhynchus assimilis</name>
    <name type="common">cabbage seed weevil</name>
    <dbReference type="NCBI Taxonomy" id="467358"/>
    <lineage>
        <taxon>Eukaryota</taxon>
        <taxon>Metazoa</taxon>
        <taxon>Ecdysozoa</taxon>
        <taxon>Arthropoda</taxon>
        <taxon>Hexapoda</taxon>
        <taxon>Insecta</taxon>
        <taxon>Pterygota</taxon>
        <taxon>Neoptera</taxon>
        <taxon>Endopterygota</taxon>
        <taxon>Coleoptera</taxon>
        <taxon>Polyphaga</taxon>
        <taxon>Cucujiformia</taxon>
        <taxon>Curculionidae</taxon>
        <taxon>Ceutorhynchinae</taxon>
        <taxon>Ceutorhynchus</taxon>
    </lineage>
</organism>
<feature type="transmembrane region" description="Helical" evidence="12">
    <location>
        <begin position="61"/>
        <end position="83"/>
    </location>
</feature>
<evidence type="ECO:0000256" key="2">
    <source>
        <dbReference type="ARBA" id="ARBA00022475"/>
    </source>
</evidence>
<dbReference type="InterPro" id="IPR032675">
    <property type="entry name" value="LRR_dom_sf"/>
</dbReference>
<evidence type="ECO:0000256" key="6">
    <source>
        <dbReference type="ARBA" id="ARBA00022989"/>
    </source>
</evidence>
<evidence type="ECO:0000256" key="5">
    <source>
        <dbReference type="ARBA" id="ARBA00022737"/>
    </source>
</evidence>
<dbReference type="InterPro" id="IPR025398">
    <property type="entry name" value="DUF4371"/>
</dbReference>
<comment type="subcellular location">
    <subcellularLocation>
        <location evidence="1">Cell membrane</location>
        <topology evidence="1">Multi-pass membrane protein</topology>
    </subcellularLocation>
</comment>
<accession>A0A9N9QMW8</accession>
<dbReference type="FunFam" id="1.20.1070.10:FF:000019">
    <property type="entry name" value="Lutropin-choriogonadotropic hormone receptor"/>
    <property type="match status" value="1"/>
</dbReference>
<evidence type="ECO:0000313" key="15">
    <source>
        <dbReference type="Proteomes" id="UP001152799"/>
    </source>
</evidence>
<keyword evidence="11" id="KW-0807">Transducer</keyword>
<protein>
    <recommendedName>
        <fullName evidence="13">DUF4371 domain-containing protein</fullName>
    </recommendedName>
</protein>
<dbReference type="PRINTS" id="PR00237">
    <property type="entry name" value="GPCRRHODOPSN"/>
</dbReference>
<dbReference type="AlphaFoldDB" id="A0A9N9QMW8"/>
<evidence type="ECO:0000256" key="11">
    <source>
        <dbReference type="ARBA" id="ARBA00023224"/>
    </source>
</evidence>
<proteinExistence type="predicted"/>
<feature type="transmembrane region" description="Helical" evidence="12">
    <location>
        <begin position="29"/>
        <end position="49"/>
    </location>
</feature>
<dbReference type="GO" id="GO:0008528">
    <property type="term" value="F:G protein-coupled peptide receptor activity"/>
    <property type="evidence" value="ECO:0007669"/>
    <property type="project" value="TreeGrafter"/>
</dbReference>
<dbReference type="GO" id="GO:0016500">
    <property type="term" value="F:protein-hormone receptor activity"/>
    <property type="evidence" value="ECO:0007669"/>
    <property type="project" value="InterPro"/>
</dbReference>
<feature type="transmembrane region" description="Helical" evidence="12">
    <location>
        <begin position="106"/>
        <end position="127"/>
    </location>
</feature>
<evidence type="ECO:0000256" key="9">
    <source>
        <dbReference type="ARBA" id="ARBA00023157"/>
    </source>
</evidence>
<gene>
    <name evidence="14" type="ORF">CEUTPL_LOCUS6282</name>
</gene>
<keyword evidence="5" id="KW-0677">Repeat</keyword>
<evidence type="ECO:0000256" key="8">
    <source>
        <dbReference type="ARBA" id="ARBA00023136"/>
    </source>
</evidence>
<dbReference type="OrthoDB" id="5981530at2759"/>
<dbReference type="PANTHER" id="PTHR24372">
    <property type="entry name" value="GLYCOPROTEIN HORMONE RECEPTOR"/>
    <property type="match status" value="1"/>
</dbReference>
<evidence type="ECO:0000256" key="7">
    <source>
        <dbReference type="ARBA" id="ARBA00023040"/>
    </source>
</evidence>
<keyword evidence="6 12" id="KW-1133">Transmembrane helix</keyword>
<dbReference type="SUPFAM" id="SSF81321">
    <property type="entry name" value="Family A G protein-coupled receptor-like"/>
    <property type="match status" value="1"/>
</dbReference>
<dbReference type="EMBL" id="OU892279">
    <property type="protein sequence ID" value="CAG9765677.1"/>
    <property type="molecule type" value="Genomic_DNA"/>
</dbReference>
<keyword evidence="15" id="KW-1185">Reference proteome</keyword>
<dbReference type="Gene3D" id="3.80.10.10">
    <property type="entry name" value="Ribonuclease Inhibitor"/>
    <property type="match status" value="1"/>
</dbReference>
<keyword evidence="4 12" id="KW-0812">Transmembrane</keyword>
<dbReference type="CDD" id="cd15136">
    <property type="entry name" value="7tmA_Glyco_hormone_R"/>
    <property type="match status" value="1"/>
</dbReference>
<dbReference type="Pfam" id="PF00001">
    <property type="entry name" value="7tm_1"/>
    <property type="match status" value="1"/>
</dbReference>
<feature type="transmembrane region" description="Helical" evidence="12">
    <location>
        <begin position="275"/>
        <end position="295"/>
    </location>
</feature>
<dbReference type="PROSITE" id="PS00237">
    <property type="entry name" value="G_PROTEIN_RECEP_F1_1"/>
    <property type="match status" value="1"/>
</dbReference>
<feature type="domain" description="DUF4371" evidence="13">
    <location>
        <begin position="373"/>
        <end position="525"/>
    </location>
</feature>
<evidence type="ECO:0000256" key="10">
    <source>
        <dbReference type="ARBA" id="ARBA00023170"/>
    </source>
</evidence>
<dbReference type="Proteomes" id="UP001152799">
    <property type="component" value="Chromosome 3"/>
</dbReference>
<dbReference type="PANTHER" id="PTHR24372:SF74">
    <property type="entry name" value="LP13728P"/>
    <property type="match status" value="1"/>
</dbReference>
<dbReference type="Pfam" id="PF14291">
    <property type="entry name" value="DUF4371"/>
    <property type="match status" value="1"/>
</dbReference>
<evidence type="ECO:0000256" key="4">
    <source>
        <dbReference type="ARBA" id="ARBA00022692"/>
    </source>
</evidence>
<keyword evidence="8 12" id="KW-0472">Membrane</keyword>
<dbReference type="GO" id="GO:0007189">
    <property type="term" value="P:adenylate cyclase-activating G protein-coupled receptor signaling pathway"/>
    <property type="evidence" value="ECO:0007669"/>
    <property type="project" value="TreeGrafter"/>
</dbReference>
<dbReference type="Gene3D" id="1.20.1070.10">
    <property type="entry name" value="Rhodopsin 7-helix transmembrane proteins"/>
    <property type="match status" value="1"/>
</dbReference>
<evidence type="ECO:0000256" key="1">
    <source>
        <dbReference type="ARBA" id="ARBA00004651"/>
    </source>
</evidence>
<reference evidence="14" key="1">
    <citation type="submission" date="2022-01" db="EMBL/GenBank/DDBJ databases">
        <authorList>
            <person name="King R."/>
        </authorList>
    </citation>
    <scope>NUCLEOTIDE SEQUENCE</scope>
</reference>
<dbReference type="InterPro" id="IPR002131">
    <property type="entry name" value="Gphrmn_rcpt_fam"/>
</dbReference>
<keyword evidence="10" id="KW-0675">Receptor</keyword>